<reference evidence="4 5" key="1">
    <citation type="submission" date="2018-04" db="EMBL/GenBank/DDBJ databases">
        <title>Thalassorhabdus spongiae gen. nov., sp. nov., isolated from a marine sponge in South-West Iceland.</title>
        <authorList>
            <person name="Knobloch S."/>
            <person name="Daussin A."/>
            <person name="Johannsson R."/>
            <person name="Marteinsson V.T."/>
        </authorList>
    </citation>
    <scope>NUCLEOTIDE SEQUENCE [LARGE SCALE GENOMIC DNA]</scope>
    <source>
        <strain evidence="4 5">Hp12</strain>
    </source>
</reference>
<dbReference type="Proteomes" id="UP000244906">
    <property type="component" value="Unassembled WGS sequence"/>
</dbReference>
<dbReference type="PROSITE" id="PS50994">
    <property type="entry name" value="INTEGRASE"/>
    <property type="match status" value="1"/>
</dbReference>
<evidence type="ECO:0000256" key="1">
    <source>
        <dbReference type="ARBA" id="ARBA00009277"/>
    </source>
</evidence>
<evidence type="ECO:0000259" key="2">
    <source>
        <dbReference type="PROSITE" id="PS50532"/>
    </source>
</evidence>
<dbReference type="Gene3D" id="3.30.420.10">
    <property type="entry name" value="Ribonuclease H-like superfamily/Ribonuclease H"/>
    <property type="match status" value="1"/>
</dbReference>
<keyword evidence="5" id="KW-1185">Reference proteome</keyword>
<comment type="caution">
    <text evidence="4">The sequence shown here is derived from an EMBL/GenBank/DDBJ whole genome shotgun (WGS) entry which is preliminary data.</text>
</comment>
<dbReference type="InterPro" id="IPR017895">
    <property type="entry name" value="HTH_IS408/IS1162_type"/>
</dbReference>
<dbReference type="PANTHER" id="PTHR35004:SF8">
    <property type="entry name" value="TRANSPOSASE RV3428C-RELATED"/>
    <property type="match status" value="1"/>
</dbReference>
<accession>A0A2V1GU43</accession>
<proteinExistence type="inferred from homology"/>
<dbReference type="InterPro" id="IPR001584">
    <property type="entry name" value="Integrase_cat-core"/>
</dbReference>
<feature type="domain" description="Integrase catalytic" evidence="3">
    <location>
        <begin position="134"/>
        <end position="331"/>
    </location>
</feature>
<dbReference type="EMBL" id="QDDL01000007">
    <property type="protein sequence ID" value="PVZ66791.1"/>
    <property type="molecule type" value="Genomic_DNA"/>
</dbReference>
<dbReference type="GO" id="GO:0015074">
    <property type="term" value="P:DNA integration"/>
    <property type="evidence" value="ECO:0007669"/>
    <property type="project" value="InterPro"/>
</dbReference>
<name>A0A2V1GU43_9GAMM</name>
<evidence type="ECO:0000313" key="4">
    <source>
        <dbReference type="EMBL" id="PVZ66791.1"/>
    </source>
</evidence>
<sequence>MSRSRIKMRYLREILRLRFESKLSIRKISHCTRASVGTIQGLLATAQQQSLCWPLPETLSDDQALARCFYPEADTAISKRLEQPDWPEVHHELKRKGMTRQLLWEEYHAKYPNRSYCYAQYCVHYKKWLATQKRSMRQIHKAGEKCFIDYSGQTMPIIHGRTGEIKQAQIFVAVLGASGYTFACASWSQRLPDWLDAHVKMFEFFGGVPELLVPDNLKSAVTKACRYDPDKNVSYQQLASHYQVAVLPARPYKPKDKSKAELAVQMVQRWILARLRHQQFFSLAALNQRISDLLIDFNQRPFKQQTGCRASLFKQLDQPELKPLPLHPWQYRDVKRVKIHPDYHVQYQKHFYSVPHHLVGEKLELHAGQNLIELYLHNQLVASHARQLTPGTTILAMHMPERHCQHQYWNQETILANALKLGAHVQLWMQERFTEKQHPEQAYRIWLGVLNLGKKYPPHRLDKSCELALKKHLNRLENLRSMLKNCRDQLPEQDELDYQLPQQHLNIRGPDSFH</sequence>
<dbReference type="RefSeq" id="WP_116688154.1">
    <property type="nucleotide sequence ID" value="NZ_CAWNYD010000007.1"/>
</dbReference>
<organism evidence="4 5">
    <name type="scientific">Pelagibaculum spongiae</name>
    <dbReference type="NCBI Taxonomy" id="2080658"/>
    <lineage>
        <taxon>Bacteria</taxon>
        <taxon>Pseudomonadati</taxon>
        <taxon>Pseudomonadota</taxon>
        <taxon>Gammaproteobacteria</taxon>
        <taxon>Oceanospirillales</taxon>
        <taxon>Pelagibaculum</taxon>
    </lineage>
</organism>
<evidence type="ECO:0000259" key="3">
    <source>
        <dbReference type="PROSITE" id="PS50994"/>
    </source>
</evidence>
<dbReference type="AlphaFoldDB" id="A0A2V1GU43"/>
<dbReference type="InterPro" id="IPR036397">
    <property type="entry name" value="RNaseH_sf"/>
</dbReference>
<dbReference type="OrthoDB" id="2065409at2"/>
<dbReference type="Pfam" id="PF00665">
    <property type="entry name" value="rve"/>
    <property type="match status" value="1"/>
</dbReference>
<dbReference type="PROSITE" id="PS50532">
    <property type="entry name" value="HTH_IS408"/>
    <property type="match status" value="1"/>
</dbReference>
<dbReference type="Pfam" id="PF22483">
    <property type="entry name" value="Mu-transpos_C_2"/>
    <property type="match status" value="1"/>
</dbReference>
<dbReference type="InterPro" id="IPR012337">
    <property type="entry name" value="RNaseH-like_sf"/>
</dbReference>
<dbReference type="SUPFAM" id="SSF53098">
    <property type="entry name" value="Ribonuclease H-like"/>
    <property type="match status" value="1"/>
</dbReference>
<gene>
    <name evidence="4" type="ORF">DC094_16150</name>
</gene>
<dbReference type="GO" id="GO:0003676">
    <property type="term" value="F:nucleic acid binding"/>
    <property type="evidence" value="ECO:0007669"/>
    <property type="project" value="InterPro"/>
</dbReference>
<feature type="domain" description="HTH IS408-type" evidence="2">
    <location>
        <begin position="11"/>
        <end position="93"/>
    </location>
</feature>
<comment type="similarity">
    <text evidence="1">Belongs to the transposase IS21/IS408/IS1162 family.</text>
</comment>
<protein>
    <submittedName>
        <fullName evidence="4">IS21 family transposase</fullName>
    </submittedName>
</protein>
<dbReference type="InterPro" id="IPR054353">
    <property type="entry name" value="IstA-like_C"/>
</dbReference>
<evidence type="ECO:0000313" key="5">
    <source>
        <dbReference type="Proteomes" id="UP000244906"/>
    </source>
</evidence>
<dbReference type="PANTHER" id="PTHR35004">
    <property type="entry name" value="TRANSPOSASE RV3428C-RELATED"/>
    <property type="match status" value="1"/>
</dbReference>
<dbReference type="NCBIfam" id="NF033546">
    <property type="entry name" value="transpos_IS21"/>
    <property type="match status" value="1"/>
</dbReference>